<dbReference type="RefSeq" id="WP_053233746.1">
    <property type="nucleotide sequence ID" value="NZ_CP011125.1"/>
</dbReference>
<dbReference type="CDD" id="cd01949">
    <property type="entry name" value="GGDEF"/>
    <property type="match status" value="1"/>
</dbReference>
<dbReference type="Pfam" id="PF00990">
    <property type="entry name" value="GGDEF"/>
    <property type="match status" value="1"/>
</dbReference>
<evidence type="ECO:0000256" key="2">
    <source>
        <dbReference type="ARBA" id="ARBA00034247"/>
    </source>
</evidence>
<dbReference type="InterPro" id="IPR000253">
    <property type="entry name" value="FHA_dom"/>
</dbReference>
<dbReference type="PANTHER" id="PTHR45138:SF9">
    <property type="entry name" value="DIGUANYLATE CYCLASE DGCM-RELATED"/>
    <property type="match status" value="1"/>
</dbReference>
<dbReference type="InterPro" id="IPR008984">
    <property type="entry name" value="SMAD_FHA_dom_sf"/>
</dbReference>
<dbReference type="Pfam" id="PF16697">
    <property type="entry name" value="Yop-YscD_cpl"/>
    <property type="match status" value="1"/>
</dbReference>
<dbReference type="InterPro" id="IPR032030">
    <property type="entry name" value="YscD_cytoplasmic_dom"/>
</dbReference>
<dbReference type="Proteomes" id="UP000034883">
    <property type="component" value="Chromosome"/>
</dbReference>
<accession>A0A0F6YJ55</accession>
<evidence type="ECO:0000313" key="5">
    <source>
        <dbReference type="EMBL" id="AKF06588.1"/>
    </source>
</evidence>
<dbReference type="OrthoDB" id="9783076at2"/>
<dbReference type="EC" id="2.7.7.65" evidence="1"/>
<dbReference type="EMBL" id="CP011125">
    <property type="protein sequence ID" value="AKF06588.1"/>
    <property type="molecule type" value="Genomic_DNA"/>
</dbReference>
<evidence type="ECO:0000259" key="4">
    <source>
        <dbReference type="PROSITE" id="PS50887"/>
    </source>
</evidence>
<dbReference type="GO" id="GO:0052621">
    <property type="term" value="F:diguanylate cyclase activity"/>
    <property type="evidence" value="ECO:0007669"/>
    <property type="project" value="UniProtKB-EC"/>
</dbReference>
<evidence type="ECO:0000259" key="3">
    <source>
        <dbReference type="PROSITE" id="PS50006"/>
    </source>
</evidence>
<dbReference type="SUPFAM" id="SSF55073">
    <property type="entry name" value="Nucleotide cyclase"/>
    <property type="match status" value="1"/>
</dbReference>
<organism evidence="5 6">
    <name type="scientific">Sandaracinus amylolyticus</name>
    <dbReference type="NCBI Taxonomy" id="927083"/>
    <lineage>
        <taxon>Bacteria</taxon>
        <taxon>Pseudomonadati</taxon>
        <taxon>Myxococcota</taxon>
        <taxon>Polyangia</taxon>
        <taxon>Polyangiales</taxon>
        <taxon>Sandaracinaceae</taxon>
        <taxon>Sandaracinus</taxon>
    </lineage>
</organism>
<dbReference type="InterPro" id="IPR000160">
    <property type="entry name" value="GGDEF_dom"/>
</dbReference>
<comment type="catalytic activity">
    <reaction evidence="2">
        <text>2 GTP = 3',3'-c-di-GMP + 2 diphosphate</text>
        <dbReference type="Rhea" id="RHEA:24898"/>
        <dbReference type="ChEBI" id="CHEBI:33019"/>
        <dbReference type="ChEBI" id="CHEBI:37565"/>
        <dbReference type="ChEBI" id="CHEBI:58805"/>
        <dbReference type="EC" id="2.7.7.65"/>
    </reaction>
</comment>
<protein>
    <recommendedName>
        <fullName evidence="1">diguanylate cyclase</fullName>
        <ecNumber evidence="1">2.7.7.65</ecNumber>
    </recommendedName>
</protein>
<dbReference type="KEGG" id="samy:DB32_003737"/>
<evidence type="ECO:0000313" key="6">
    <source>
        <dbReference type="Proteomes" id="UP000034883"/>
    </source>
</evidence>
<dbReference type="InterPro" id="IPR050469">
    <property type="entry name" value="Diguanylate_Cyclase"/>
</dbReference>
<dbReference type="SMART" id="SM00267">
    <property type="entry name" value="GGDEF"/>
    <property type="match status" value="1"/>
</dbReference>
<dbReference type="PROSITE" id="PS50887">
    <property type="entry name" value="GGDEF"/>
    <property type="match status" value="1"/>
</dbReference>
<keyword evidence="6" id="KW-1185">Reference proteome</keyword>
<dbReference type="PROSITE" id="PS50006">
    <property type="entry name" value="FHA_DOMAIN"/>
    <property type="match status" value="1"/>
</dbReference>
<dbReference type="NCBIfam" id="TIGR00254">
    <property type="entry name" value="GGDEF"/>
    <property type="match status" value="1"/>
</dbReference>
<dbReference type="InterPro" id="IPR029787">
    <property type="entry name" value="Nucleotide_cyclase"/>
</dbReference>
<dbReference type="STRING" id="927083.DB32_003737"/>
<evidence type="ECO:0000256" key="1">
    <source>
        <dbReference type="ARBA" id="ARBA00012528"/>
    </source>
</evidence>
<feature type="domain" description="GGDEF" evidence="4">
    <location>
        <begin position="172"/>
        <end position="304"/>
    </location>
</feature>
<name>A0A0F6YJ55_9BACT</name>
<dbReference type="CDD" id="cd00060">
    <property type="entry name" value="FHA"/>
    <property type="match status" value="1"/>
</dbReference>
<dbReference type="InterPro" id="IPR043128">
    <property type="entry name" value="Rev_trsase/Diguanyl_cyclase"/>
</dbReference>
<dbReference type="Gene3D" id="3.30.70.270">
    <property type="match status" value="1"/>
</dbReference>
<dbReference type="Gene3D" id="2.60.200.20">
    <property type="match status" value="1"/>
</dbReference>
<sequence length="304" mass="33105">MSSRAASGPGGTVRLEDPTDFRAEVARAIKTRLAPVLVVIAGPDLGTSRRLDRTLTIGRAPDAGLSLADTSVSYMHARIEDRGDAWAVVDLGSTNGMRVDDLPCREAVLRPATKIQVGTTVLRFEVQDEDDQAYDEMLQRLISIDDLSGLFVRRRFDRELAQMITAGRQASERVALLVMDLDGIKRINDTHGHLFGAHVIGEAGRRIARALAGQVGAIACRFGGDEYLVAAPRLDTEGARALAEQLRSVIADEAYPKDDVELRVGVSIGLAVFPDEAADTQRLFQHADEAMYRAKQSGKNRVSR</sequence>
<proteinExistence type="predicted"/>
<dbReference type="AlphaFoldDB" id="A0A0F6YJ55"/>
<reference evidence="5 6" key="1">
    <citation type="submission" date="2015-03" db="EMBL/GenBank/DDBJ databases">
        <title>Genome assembly of Sandaracinus amylolyticus DSM 53668.</title>
        <authorList>
            <person name="Sharma G."/>
            <person name="Subramanian S."/>
        </authorList>
    </citation>
    <scope>NUCLEOTIDE SEQUENCE [LARGE SCALE GENOMIC DNA]</scope>
    <source>
        <strain evidence="5 6">DSM 53668</strain>
    </source>
</reference>
<gene>
    <name evidence="5" type="ORF">DB32_003737</name>
</gene>
<dbReference type="SUPFAM" id="SSF49879">
    <property type="entry name" value="SMAD/FHA domain"/>
    <property type="match status" value="1"/>
</dbReference>
<dbReference type="PANTHER" id="PTHR45138">
    <property type="entry name" value="REGULATORY COMPONENTS OF SENSORY TRANSDUCTION SYSTEM"/>
    <property type="match status" value="1"/>
</dbReference>
<dbReference type="SMART" id="SM00240">
    <property type="entry name" value="FHA"/>
    <property type="match status" value="1"/>
</dbReference>
<feature type="domain" description="FHA" evidence="3">
    <location>
        <begin position="55"/>
        <end position="104"/>
    </location>
</feature>